<dbReference type="AlphaFoldDB" id="A0A8B6DDA7"/>
<dbReference type="GO" id="GO:0008195">
    <property type="term" value="F:phosphatidate phosphatase activity"/>
    <property type="evidence" value="ECO:0007669"/>
    <property type="project" value="UniProtKB-EC"/>
</dbReference>
<feature type="transmembrane region" description="Helical" evidence="6">
    <location>
        <begin position="76"/>
        <end position="92"/>
    </location>
</feature>
<dbReference type="OrthoDB" id="8907274at2759"/>
<keyword evidence="4 6" id="KW-1133">Transmembrane helix</keyword>
<proteinExistence type="inferred from homology"/>
<evidence type="ECO:0000259" key="7">
    <source>
        <dbReference type="SMART" id="SM00014"/>
    </source>
</evidence>
<dbReference type="PANTHER" id="PTHR10165">
    <property type="entry name" value="LIPID PHOSPHATE PHOSPHATASE"/>
    <property type="match status" value="1"/>
</dbReference>
<evidence type="ECO:0000256" key="3">
    <source>
        <dbReference type="ARBA" id="ARBA00022692"/>
    </source>
</evidence>
<dbReference type="Proteomes" id="UP000596742">
    <property type="component" value="Unassembled WGS sequence"/>
</dbReference>
<gene>
    <name evidence="8" type="ORF">MGAL_10B047324</name>
</gene>
<dbReference type="PANTHER" id="PTHR10165:SF174">
    <property type="entry name" value="PHOSPHATIDIC ACID PHOSPHATASE TYPE 2_HALOPEROXIDASE DOMAIN-CONTAINING PROTEIN"/>
    <property type="match status" value="1"/>
</dbReference>
<comment type="subcellular location">
    <subcellularLocation>
        <location evidence="1">Membrane</location>
        <topology evidence="1">Multi-pass membrane protein</topology>
    </subcellularLocation>
</comment>
<sequence length="328" mass="37248">MSHIDRGGDTTCWCCPNCVGLRRIFARFFVDVSIWIIVGVPVLYLYKNSVPYRRGFFCDDDSLRYPYKENTISDDLLLLIGFALPFVVFMLNESERYRVTRKTDHVNKYLVVFLKISCAYAFGFTIIELIIQGAKPAIGRLRPHFFDVCKPDFSKIDCTKGYITDYNCTNANISDKLDRESRLSFPSGHAGFAMYSAIFTALYMEKQVTLQCSAVAKCFTQTAMVLLALMCAVTRLYDNRHHVSDIVAGCVLGAVIGFYMFKVLGEKALRSRTLHLKIPFLMRKQHHRKGEISTPTPLLSQTCSSSSTTEMNHYFIGRDGKESNLSNV</sequence>
<feature type="transmembrane region" description="Helical" evidence="6">
    <location>
        <begin position="215"/>
        <end position="237"/>
    </location>
</feature>
<dbReference type="EC" id="3.1.3.4" evidence="8"/>
<feature type="transmembrane region" description="Helical" evidence="6">
    <location>
        <begin position="28"/>
        <end position="46"/>
    </location>
</feature>
<keyword evidence="5 6" id="KW-0472">Membrane</keyword>
<dbReference type="GO" id="GO:0005886">
    <property type="term" value="C:plasma membrane"/>
    <property type="evidence" value="ECO:0007669"/>
    <property type="project" value="TreeGrafter"/>
</dbReference>
<comment type="similarity">
    <text evidence="2">Belongs to the PA-phosphatase related phosphoesterase family.</text>
</comment>
<dbReference type="InterPro" id="IPR043216">
    <property type="entry name" value="PAP-like"/>
</dbReference>
<dbReference type="InterPro" id="IPR000326">
    <property type="entry name" value="PAP2/HPO"/>
</dbReference>
<keyword evidence="3 6" id="KW-0812">Transmembrane</keyword>
<feature type="domain" description="Phosphatidic acid phosphatase type 2/haloperoxidase" evidence="7">
    <location>
        <begin position="117"/>
        <end position="261"/>
    </location>
</feature>
<evidence type="ECO:0000313" key="9">
    <source>
        <dbReference type="Proteomes" id="UP000596742"/>
    </source>
</evidence>
<dbReference type="SUPFAM" id="SSF48317">
    <property type="entry name" value="Acid phosphatase/Vanadium-dependent haloperoxidase"/>
    <property type="match status" value="1"/>
</dbReference>
<keyword evidence="8" id="KW-0378">Hydrolase</keyword>
<dbReference type="GO" id="GO:0006644">
    <property type="term" value="P:phospholipid metabolic process"/>
    <property type="evidence" value="ECO:0007669"/>
    <property type="project" value="InterPro"/>
</dbReference>
<dbReference type="Gene3D" id="1.20.144.10">
    <property type="entry name" value="Phosphatidic acid phosphatase type 2/haloperoxidase"/>
    <property type="match status" value="1"/>
</dbReference>
<name>A0A8B6DDA7_MYTGA</name>
<dbReference type="GO" id="GO:0007165">
    <property type="term" value="P:signal transduction"/>
    <property type="evidence" value="ECO:0007669"/>
    <property type="project" value="TreeGrafter"/>
</dbReference>
<evidence type="ECO:0000313" key="8">
    <source>
        <dbReference type="EMBL" id="VDI18412.1"/>
    </source>
</evidence>
<accession>A0A8B6DDA7</accession>
<evidence type="ECO:0000256" key="4">
    <source>
        <dbReference type="ARBA" id="ARBA00022989"/>
    </source>
</evidence>
<protein>
    <submittedName>
        <fullName evidence="8">Phosphatidate phosphatase</fullName>
        <ecNumber evidence="8">3.1.3.4</ecNumber>
    </submittedName>
</protein>
<organism evidence="8 9">
    <name type="scientific">Mytilus galloprovincialis</name>
    <name type="common">Mediterranean mussel</name>
    <dbReference type="NCBI Taxonomy" id="29158"/>
    <lineage>
        <taxon>Eukaryota</taxon>
        <taxon>Metazoa</taxon>
        <taxon>Spiralia</taxon>
        <taxon>Lophotrochozoa</taxon>
        <taxon>Mollusca</taxon>
        <taxon>Bivalvia</taxon>
        <taxon>Autobranchia</taxon>
        <taxon>Pteriomorphia</taxon>
        <taxon>Mytilida</taxon>
        <taxon>Mytiloidea</taxon>
        <taxon>Mytilidae</taxon>
        <taxon>Mytilinae</taxon>
        <taxon>Mytilus</taxon>
    </lineage>
</organism>
<feature type="transmembrane region" description="Helical" evidence="6">
    <location>
        <begin position="112"/>
        <end position="131"/>
    </location>
</feature>
<dbReference type="SMART" id="SM00014">
    <property type="entry name" value="acidPPc"/>
    <property type="match status" value="1"/>
</dbReference>
<dbReference type="EMBL" id="UYJE01003334">
    <property type="protein sequence ID" value="VDI18412.1"/>
    <property type="molecule type" value="Genomic_DNA"/>
</dbReference>
<evidence type="ECO:0000256" key="2">
    <source>
        <dbReference type="ARBA" id="ARBA00008816"/>
    </source>
</evidence>
<dbReference type="GO" id="GO:0046839">
    <property type="term" value="P:phospholipid dephosphorylation"/>
    <property type="evidence" value="ECO:0007669"/>
    <property type="project" value="TreeGrafter"/>
</dbReference>
<keyword evidence="9" id="KW-1185">Reference proteome</keyword>
<evidence type="ECO:0000256" key="6">
    <source>
        <dbReference type="SAM" id="Phobius"/>
    </source>
</evidence>
<dbReference type="InterPro" id="IPR036938">
    <property type="entry name" value="PAP2/HPO_sf"/>
</dbReference>
<evidence type="ECO:0000256" key="1">
    <source>
        <dbReference type="ARBA" id="ARBA00004141"/>
    </source>
</evidence>
<feature type="transmembrane region" description="Helical" evidence="6">
    <location>
        <begin position="243"/>
        <end position="261"/>
    </location>
</feature>
<reference evidence="8" key="1">
    <citation type="submission" date="2018-11" db="EMBL/GenBank/DDBJ databases">
        <authorList>
            <person name="Alioto T."/>
            <person name="Alioto T."/>
        </authorList>
    </citation>
    <scope>NUCLEOTIDE SEQUENCE</scope>
</reference>
<feature type="transmembrane region" description="Helical" evidence="6">
    <location>
        <begin position="183"/>
        <end position="203"/>
    </location>
</feature>
<comment type="caution">
    <text evidence="8">The sequence shown here is derived from an EMBL/GenBank/DDBJ whole genome shotgun (WGS) entry which is preliminary data.</text>
</comment>
<dbReference type="Pfam" id="PF01569">
    <property type="entry name" value="PAP2"/>
    <property type="match status" value="1"/>
</dbReference>
<evidence type="ECO:0000256" key="5">
    <source>
        <dbReference type="ARBA" id="ARBA00023136"/>
    </source>
</evidence>